<dbReference type="EMBL" id="LN899819">
    <property type="protein sequence ID" value="CUV11030.1"/>
    <property type="molecule type" value="Genomic_DNA"/>
</dbReference>
<reference evidence="2" key="1">
    <citation type="submission" date="2015-10" db="EMBL/GenBank/DDBJ databases">
        <authorList>
            <person name="Gilbert D.G."/>
        </authorList>
    </citation>
    <scope>NUCLEOTIDE SEQUENCE</scope>
    <source>
        <strain evidence="2">Phyl III-seqv23</strain>
    </source>
</reference>
<proteinExistence type="predicted"/>
<dbReference type="AlphaFoldDB" id="A0A0S4TM30"/>
<protein>
    <recommendedName>
        <fullName evidence="1">Alcohol dehydrogenase-like C-terminal domain-containing protein</fullName>
    </recommendedName>
</protein>
<organism evidence="2">
    <name type="scientific">Ralstonia solanacearum</name>
    <name type="common">Pseudomonas solanacearum</name>
    <dbReference type="NCBI Taxonomy" id="305"/>
    <lineage>
        <taxon>Bacteria</taxon>
        <taxon>Pseudomonadati</taxon>
        <taxon>Pseudomonadota</taxon>
        <taxon>Betaproteobacteria</taxon>
        <taxon>Burkholderiales</taxon>
        <taxon>Burkholderiaceae</taxon>
        <taxon>Ralstonia</taxon>
        <taxon>Ralstonia solanacearum species complex</taxon>
    </lineage>
</organism>
<name>A0A0S4TM30_RALSL</name>
<dbReference type="InterPro" id="IPR052711">
    <property type="entry name" value="Zinc_ADH-like"/>
</dbReference>
<dbReference type="Gene3D" id="3.40.50.720">
    <property type="entry name" value="NAD(P)-binding Rossmann-like Domain"/>
    <property type="match status" value="1"/>
</dbReference>
<dbReference type="PANTHER" id="PTHR45033:SF2">
    <property type="entry name" value="ZINC-TYPE ALCOHOL DEHYDROGENASE-LIKE PROTEIN C1773.06C"/>
    <property type="match status" value="1"/>
</dbReference>
<accession>A0A0S4TM30</accession>
<dbReference type="InterPro" id="IPR013149">
    <property type="entry name" value="ADH-like_C"/>
</dbReference>
<dbReference type="SUPFAM" id="SSF51735">
    <property type="entry name" value="NAD(P)-binding Rossmann-fold domains"/>
    <property type="match status" value="1"/>
</dbReference>
<dbReference type="InterPro" id="IPR036291">
    <property type="entry name" value="NAD(P)-bd_dom_sf"/>
</dbReference>
<dbReference type="Pfam" id="PF00107">
    <property type="entry name" value="ADH_zinc_N"/>
    <property type="match status" value="1"/>
</dbReference>
<evidence type="ECO:0000259" key="1">
    <source>
        <dbReference type="Pfam" id="PF00107"/>
    </source>
</evidence>
<sequence>MLTLGTGGVSTSAIQFASAAGAHVSSTSSSDAKLDAIRKLGASETINYRAFPEWPDEVLRLTNGRGVDHVVEVGGGGAVLRTALSASIR</sequence>
<feature type="domain" description="Alcohol dehydrogenase-like C-terminal" evidence="1">
    <location>
        <begin position="8"/>
        <end position="86"/>
    </location>
</feature>
<gene>
    <name evidence="2" type="ORF">RUN39_v1_50102</name>
</gene>
<evidence type="ECO:0000313" key="2">
    <source>
        <dbReference type="EMBL" id="CUV11030.1"/>
    </source>
</evidence>
<dbReference type="PANTHER" id="PTHR45033">
    <property type="match status" value="1"/>
</dbReference>